<feature type="transmembrane region" description="Helical" evidence="1">
    <location>
        <begin position="37"/>
        <end position="60"/>
    </location>
</feature>
<accession>A0ABD2WSV6</accession>
<name>A0ABD2WSV6_9HYME</name>
<comment type="caution">
    <text evidence="2">The sequence shown here is derived from an EMBL/GenBank/DDBJ whole genome shotgun (WGS) entry which is preliminary data.</text>
</comment>
<proteinExistence type="predicted"/>
<sequence>MIYDVTMSCVVVFGLSFLYILRILGSKFMNFLYSIHAITPVVYLLCFVVFCNSLVLLLTYGISRPKAMRVLALAAGWLSTRCDNSHRPRRRRSNLR</sequence>
<dbReference type="AlphaFoldDB" id="A0ABD2WSV6"/>
<dbReference type="EMBL" id="JBJJXI010000073">
    <property type="protein sequence ID" value="KAL3396226.1"/>
    <property type="molecule type" value="Genomic_DNA"/>
</dbReference>
<evidence type="ECO:0000313" key="3">
    <source>
        <dbReference type="Proteomes" id="UP001627154"/>
    </source>
</evidence>
<dbReference type="Proteomes" id="UP001627154">
    <property type="component" value="Unassembled WGS sequence"/>
</dbReference>
<gene>
    <name evidence="2" type="ORF">TKK_009817</name>
</gene>
<keyword evidence="1" id="KW-0812">Transmembrane</keyword>
<organism evidence="2 3">
    <name type="scientific">Trichogramma kaykai</name>
    <dbReference type="NCBI Taxonomy" id="54128"/>
    <lineage>
        <taxon>Eukaryota</taxon>
        <taxon>Metazoa</taxon>
        <taxon>Ecdysozoa</taxon>
        <taxon>Arthropoda</taxon>
        <taxon>Hexapoda</taxon>
        <taxon>Insecta</taxon>
        <taxon>Pterygota</taxon>
        <taxon>Neoptera</taxon>
        <taxon>Endopterygota</taxon>
        <taxon>Hymenoptera</taxon>
        <taxon>Apocrita</taxon>
        <taxon>Proctotrupomorpha</taxon>
        <taxon>Chalcidoidea</taxon>
        <taxon>Trichogrammatidae</taxon>
        <taxon>Trichogramma</taxon>
    </lineage>
</organism>
<keyword evidence="1" id="KW-1133">Transmembrane helix</keyword>
<protein>
    <submittedName>
        <fullName evidence="2">Uncharacterized protein</fullName>
    </submittedName>
</protein>
<feature type="transmembrane region" description="Helical" evidence="1">
    <location>
        <begin position="7"/>
        <end position="25"/>
    </location>
</feature>
<evidence type="ECO:0000313" key="2">
    <source>
        <dbReference type="EMBL" id="KAL3396226.1"/>
    </source>
</evidence>
<evidence type="ECO:0000256" key="1">
    <source>
        <dbReference type="SAM" id="Phobius"/>
    </source>
</evidence>
<keyword evidence="1" id="KW-0472">Membrane</keyword>
<keyword evidence="3" id="KW-1185">Reference proteome</keyword>
<reference evidence="2 3" key="1">
    <citation type="journal article" date="2024" name="bioRxiv">
        <title>A reference genome for Trichogramma kaykai: A tiny desert-dwelling parasitoid wasp with competing sex-ratio distorters.</title>
        <authorList>
            <person name="Culotta J."/>
            <person name="Lindsey A.R."/>
        </authorList>
    </citation>
    <scope>NUCLEOTIDE SEQUENCE [LARGE SCALE GENOMIC DNA]</scope>
    <source>
        <strain evidence="2 3">KSX58</strain>
    </source>
</reference>